<dbReference type="Proteomes" id="UP001054945">
    <property type="component" value="Unassembled WGS sequence"/>
</dbReference>
<keyword evidence="2" id="KW-1185">Reference proteome</keyword>
<protein>
    <recommendedName>
        <fullName evidence="3">Secreted protein</fullName>
    </recommendedName>
</protein>
<comment type="caution">
    <text evidence="1">The sequence shown here is derived from an EMBL/GenBank/DDBJ whole genome shotgun (WGS) entry which is preliminary data.</text>
</comment>
<sequence length="97" mass="10764">MRNPNKIVVKAPLSGLGCIICIIRAAKAAGGSFAQEGRSACRTWIPCLVARGIRRRDAIAILWERRESGMTSKGREGSFWETRREIPRFVAGPIFYG</sequence>
<dbReference type="AlphaFoldDB" id="A0AAV4MC85"/>
<dbReference type="EMBL" id="BPLR01019607">
    <property type="protein sequence ID" value="GIX69681.1"/>
    <property type="molecule type" value="Genomic_DNA"/>
</dbReference>
<reference evidence="1 2" key="1">
    <citation type="submission" date="2021-06" db="EMBL/GenBank/DDBJ databases">
        <title>Caerostris extrusa draft genome.</title>
        <authorList>
            <person name="Kono N."/>
            <person name="Arakawa K."/>
        </authorList>
    </citation>
    <scope>NUCLEOTIDE SEQUENCE [LARGE SCALE GENOMIC DNA]</scope>
</reference>
<proteinExistence type="predicted"/>
<gene>
    <name evidence="1" type="ORF">CEXT_175691</name>
</gene>
<accession>A0AAV4MC85</accession>
<evidence type="ECO:0008006" key="3">
    <source>
        <dbReference type="Google" id="ProtNLM"/>
    </source>
</evidence>
<evidence type="ECO:0000313" key="2">
    <source>
        <dbReference type="Proteomes" id="UP001054945"/>
    </source>
</evidence>
<organism evidence="1 2">
    <name type="scientific">Caerostris extrusa</name>
    <name type="common">Bark spider</name>
    <name type="synonym">Caerostris bankana</name>
    <dbReference type="NCBI Taxonomy" id="172846"/>
    <lineage>
        <taxon>Eukaryota</taxon>
        <taxon>Metazoa</taxon>
        <taxon>Ecdysozoa</taxon>
        <taxon>Arthropoda</taxon>
        <taxon>Chelicerata</taxon>
        <taxon>Arachnida</taxon>
        <taxon>Araneae</taxon>
        <taxon>Araneomorphae</taxon>
        <taxon>Entelegynae</taxon>
        <taxon>Araneoidea</taxon>
        <taxon>Araneidae</taxon>
        <taxon>Caerostris</taxon>
    </lineage>
</organism>
<name>A0AAV4MC85_CAEEX</name>
<evidence type="ECO:0000313" key="1">
    <source>
        <dbReference type="EMBL" id="GIX69681.1"/>
    </source>
</evidence>